<protein>
    <submittedName>
        <fullName evidence="9">L-arabinose isomerase</fullName>
    </submittedName>
</protein>
<name>A0A2Y9C5Z1_9FIRM</name>
<evidence type="ECO:0000259" key="6">
    <source>
        <dbReference type="Pfam" id="PF02610"/>
    </source>
</evidence>
<gene>
    <name evidence="9" type="ORF">A8806_111102</name>
</gene>
<dbReference type="GO" id="GO:0008733">
    <property type="term" value="F:L-arabinose isomerase activity"/>
    <property type="evidence" value="ECO:0007669"/>
    <property type="project" value="InterPro"/>
</dbReference>
<dbReference type="InterPro" id="IPR055389">
    <property type="entry name" value="AraA_N"/>
</dbReference>
<dbReference type="Pfam" id="PF24856">
    <property type="entry name" value="AraA_central"/>
    <property type="match status" value="1"/>
</dbReference>
<keyword evidence="5" id="KW-0119">Carbohydrate metabolism</keyword>
<dbReference type="PIRSF" id="PIRSF001478">
    <property type="entry name" value="L-ara_isomerase"/>
    <property type="match status" value="1"/>
</dbReference>
<dbReference type="InterPro" id="IPR004216">
    <property type="entry name" value="Fuc/Ara_isomerase_C"/>
</dbReference>
<dbReference type="RefSeq" id="WP_109732478.1">
    <property type="nucleotide sequence ID" value="NZ_BAAACK010000005.1"/>
</dbReference>
<dbReference type="Pfam" id="PF02610">
    <property type="entry name" value="AraA_N"/>
    <property type="match status" value="1"/>
</dbReference>
<dbReference type="InterPro" id="IPR003762">
    <property type="entry name" value="Lara_isomerase"/>
</dbReference>
<evidence type="ECO:0000256" key="1">
    <source>
        <dbReference type="ARBA" id="ARBA00022723"/>
    </source>
</evidence>
<evidence type="ECO:0000259" key="7">
    <source>
        <dbReference type="Pfam" id="PF11762"/>
    </source>
</evidence>
<evidence type="ECO:0000256" key="5">
    <source>
        <dbReference type="ARBA" id="ARBA00023277"/>
    </source>
</evidence>
<comment type="caution">
    <text evidence="9">The sequence shown here is derived from an EMBL/GenBank/DDBJ whole genome shotgun (WGS) entry which is preliminary data.</text>
</comment>
<dbReference type="OrthoDB" id="9765600at2"/>
<keyword evidence="4 9" id="KW-0413">Isomerase</keyword>
<dbReference type="PANTHER" id="PTHR38464">
    <property type="entry name" value="L-ARABINOSE ISOMERASE"/>
    <property type="match status" value="1"/>
</dbReference>
<sequence length="492" mass="55397">MELQRNYKFWFCPGSVDLYGDAEIQVVTEHSRIIVDELNRSGLIPFEIVLKPTLISNPTIRKTFHEANEDEECAGIIAWMHMFSPAKSWILGLKELRKPLLHLHTQFNEEIPYDTLDMDFININQSAHGDREFAYMLARMGLEHKIVAGHWSAESVQKKIGGWMRTAAGIIESSHLRVLRLSDNMRNVADTEGDKVDAQIRFGWEVDTYPVNEAAEAVSAVSQSDVNALTDEYYKTYGIILDRRDPSEFRRHVEVQAQIELGIERFMKEKDYQAVVTHFGDLGSLKQLPGLAMQRLMAKGYGFAAEGDWKTAALLRLVKLMTAGMADAKGTSFMEDYTYNLVPGRQGILETHMLEICPSIADGPVSIRVNPLVLGAREDPARLVFTAKEGDAIAASLIDMGDNFRLVINDVTCKKTEKPMPNLPVATAFWTPKPDFETGLEAWLMTGGAHHTVMTYDLTADQLGGWGEAMGIETIYIDEHTTIRDLKKELRR</sequence>
<feature type="domain" description="L-arabinose isomerase N-terminal" evidence="6">
    <location>
        <begin position="7"/>
        <end position="173"/>
    </location>
</feature>
<keyword evidence="2" id="KW-0054">Arabinose catabolism</keyword>
<dbReference type="Proteomes" id="UP000245845">
    <property type="component" value="Unassembled WGS sequence"/>
</dbReference>
<feature type="domain" description="L-arabinose isomerase central" evidence="8">
    <location>
        <begin position="177"/>
        <end position="324"/>
    </location>
</feature>
<dbReference type="InterPro" id="IPR038583">
    <property type="entry name" value="AraA_N_sf"/>
</dbReference>
<dbReference type="NCBIfam" id="NF002795">
    <property type="entry name" value="PRK02929.1"/>
    <property type="match status" value="1"/>
</dbReference>
<keyword evidence="10" id="KW-1185">Reference proteome</keyword>
<dbReference type="Gene3D" id="3.40.50.10940">
    <property type="match status" value="1"/>
</dbReference>
<dbReference type="AlphaFoldDB" id="A0A2Y9C5Z1"/>
<dbReference type="GO" id="GO:0019569">
    <property type="term" value="P:L-arabinose catabolic process to D-xylulose 5-phosphate"/>
    <property type="evidence" value="ECO:0007669"/>
    <property type="project" value="TreeGrafter"/>
</dbReference>
<dbReference type="Pfam" id="PF11762">
    <property type="entry name" value="Arabinose_Iso_C"/>
    <property type="match status" value="1"/>
</dbReference>
<dbReference type="EMBL" id="QGDL01000011">
    <property type="protein sequence ID" value="PWJ27666.1"/>
    <property type="molecule type" value="Genomic_DNA"/>
</dbReference>
<evidence type="ECO:0000313" key="9">
    <source>
        <dbReference type="EMBL" id="PWJ27666.1"/>
    </source>
</evidence>
<dbReference type="InterPro" id="IPR009015">
    <property type="entry name" value="Fucose_isomerase_N/cen_sf"/>
</dbReference>
<evidence type="ECO:0000259" key="8">
    <source>
        <dbReference type="Pfam" id="PF24856"/>
    </source>
</evidence>
<dbReference type="InterPro" id="IPR024664">
    <property type="entry name" value="Ara_Isoase_C"/>
</dbReference>
<feature type="domain" description="L-arabinose isomerase C-terminal" evidence="7">
    <location>
        <begin position="330"/>
        <end position="473"/>
    </location>
</feature>
<accession>A0A2Y9C5Z1</accession>
<dbReference type="SUPFAM" id="SSF50443">
    <property type="entry name" value="FucI/AraA C-terminal domain-like"/>
    <property type="match status" value="1"/>
</dbReference>
<dbReference type="GO" id="GO:0046872">
    <property type="term" value="F:metal ion binding"/>
    <property type="evidence" value="ECO:0007669"/>
    <property type="project" value="UniProtKB-KW"/>
</dbReference>
<dbReference type="PANTHER" id="PTHR38464:SF1">
    <property type="entry name" value="L-ARABINOSE ISOMERASE"/>
    <property type="match status" value="1"/>
</dbReference>
<evidence type="ECO:0000256" key="2">
    <source>
        <dbReference type="ARBA" id="ARBA00022935"/>
    </source>
</evidence>
<dbReference type="GO" id="GO:0005829">
    <property type="term" value="C:cytosol"/>
    <property type="evidence" value="ECO:0007669"/>
    <property type="project" value="TreeGrafter"/>
</dbReference>
<evidence type="ECO:0000313" key="10">
    <source>
        <dbReference type="Proteomes" id="UP000245845"/>
    </source>
</evidence>
<evidence type="ECO:0000256" key="3">
    <source>
        <dbReference type="ARBA" id="ARBA00023211"/>
    </source>
</evidence>
<proteinExistence type="predicted"/>
<reference evidence="9 10" key="1">
    <citation type="submission" date="2018-05" db="EMBL/GenBank/DDBJ databases">
        <title>The Hungate 1000. A catalogue of reference genomes from the rumen microbiome.</title>
        <authorList>
            <person name="Kelly W."/>
        </authorList>
    </citation>
    <scope>NUCLEOTIDE SEQUENCE [LARGE SCALE GENOMIC DNA]</scope>
    <source>
        <strain evidence="9 10">NLAE-zl-C242</strain>
    </source>
</reference>
<organism evidence="9 10">
    <name type="scientific">Faecalicatena orotica</name>
    <dbReference type="NCBI Taxonomy" id="1544"/>
    <lineage>
        <taxon>Bacteria</taxon>
        <taxon>Bacillati</taxon>
        <taxon>Bacillota</taxon>
        <taxon>Clostridia</taxon>
        <taxon>Lachnospirales</taxon>
        <taxon>Lachnospiraceae</taxon>
        <taxon>Faecalicatena</taxon>
    </lineage>
</organism>
<keyword evidence="1" id="KW-0479">Metal-binding</keyword>
<dbReference type="SUPFAM" id="SSF53743">
    <property type="entry name" value="FucI/AraA N-terminal and middle domains"/>
    <property type="match status" value="1"/>
</dbReference>
<dbReference type="InterPro" id="IPR055390">
    <property type="entry name" value="AraA_central"/>
</dbReference>
<keyword evidence="3" id="KW-0464">Manganese</keyword>
<evidence type="ECO:0000256" key="4">
    <source>
        <dbReference type="ARBA" id="ARBA00023235"/>
    </source>
</evidence>